<evidence type="ECO:0000256" key="6">
    <source>
        <dbReference type="ARBA" id="ARBA00022771"/>
    </source>
</evidence>
<dbReference type="GO" id="GO:0016740">
    <property type="term" value="F:transferase activity"/>
    <property type="evidence" value="ECO:0007669"/>
    <property type="project" value="UniProtKB-KW"/>
</dbReference>
<dbReference type="EMBL" id="BLLK01000022">
    <property type="protein sequence ID" value="GFH47195.1"/>
    <property type="molecule type" value="Genomic_DNA"/>
</dbReference>
<comment type="caution">
    <text evidence="14">The sequence shown here is derived from an EMBL/GenBank/DDBJ whole genome shotgun (WGS) entry which is preliminary data.</text>
</comment>
<evidence type="ECO:0000256" key="5">
    <source>
        <dbReference type="ARBA" id="ARBA00022723"/>
    </source>
</evidence>
<keyword evidence="10" id="KW-0472">Membrane</keyword>
<keyword evidence="5" id="KW-0479">Metal-binding</keyword>
<comment type="subcellular location">
    <subcellularLocation>
        <location evidence="1">Membrane</location>
        <topology evidence="1">Single-pass membrane protein</topology>
    </subcellularLocation>
</comment>
<reference evidence="14 15" key="1">
    <citation type="journal article" date="2021" name="Sci. Rep.">
        <title>The genome of the diatom Chaetoceros tenuissimus carries an ancient integrated fragment of an extant virus.</title>
        <authorList>
            <person name="Hongo Y."/>
            <person name="Kimura K."/>
            <person name="Takaki Y."/>
            <person name="Yoshida Y."/>
            <person name="Baba S."/>
            <person name="Kobayashi G."/>
            <person name="Nagasaki K."/>
            <person name="Hano T."/>
            <person name="Tomaru Y."/>
        </authorList>
    </citation>
    <scope>NUCLEOTIDE SEQUENCE [LARGE SCALE GENOMIC DNA]</scope>
    <source>
        <strain evidence="14 15">NIES-3715</strain>
    </source>
</reference>
<sequence length="345" mass="39209">MSSNRDYCMLCEDICSSHQEICTICGEELVERPQESSQQRTSINSTSNNHDSLQQRVSFMLQQGNDMGLVEEWEEAPPEAMDPQMAASKHLPTSKECLDRIPRIKIDTTSAILYEATVEVEYKNDEKIEKISFDATIGEFEPHPPFHIVGELHRCSNIFGKRPLSKIESTPTEKLIVFMERGEITFVEKCKNAKSIGAKAVICSNSQPIWPYIMKDSAGKASSDDIPIVMVKRSDGNRIKQVIRQNQNVKVKIEAKKCSSDCIICTEKFQIGDSVMRLPLCSHVFHEECCMSWLTKHNTCPFCRRELPTDNKEYESERRRMGRSHAGSSQSNDGLAEDQWETIFG</sequence>
<feature type="region of interest" description="Disordered" evidence="12">
    <location>
        <begin position="313"/>
        <end position="339"/>
    </location>
</feature>
<feature type="domain" description="RING-type" evidence="13">
    <location>
        <begin position="262"/>
        <end position="304"/>
    </location>
</feature>
<dbReference type="Pfam" id="PF13639">
    <property type="entry name" value="zf-RING_2"/>
    <property type="match status" value="1"/>
</dbReference>
<keyword evidence="15" id="KW-1185">Reference proteome</keyword>
<protein>
    <recommendedName>
        <fullName evidence="13">RING-type domain-containing protein</fullName>
    </recommendedName>
</protein>
<keyword evidence="6 11" id="KW-0863">Zinc-finger</keyword>
<keyword evidence="9" id="KW-1133">Transmembrane helix</keyword>
<keyword evidence="8" id="KW-0862">Zinc</keyword>
<evidence type="ECO:0000256" key="11">
    <source>
        <dbReference type="PROSITE-ProRule" id="PRU00175"/>
    </source>
</evidence>
<dbReference type="PANTHER" id="PTHR45768">
    <property type="entry name" value="E3 UBIQUITIN-PROTEIN LIGASE RNF13-LIKE"/>
    <property type="match status" value="1"/>
</dbReference>
<evidence type="ECO:0000256" key="8">
    <source>
        <dbReference type="ARBA" id="ARBA00022833"/>
    </source>
</evidence>
<evidence type="ECO:0000256" key="9">
    <source>
        <dbReference type="ARBA" id="ARBA00022989"/>
    </source>
</evidence>
<evidence type="ECO:0000256" key="7">
    <source>
        <dbReference type="ARBA" id="ARBA00022786"/>
    </source>
</evidence>
<name>A0AAD3H1S3_9STRA</name>
<organism evidence="14 15">
    <name type="scientific">Chaetoceros tenuissimus</name>
    <dbReference type="NCBI Taxonomy" id="426638"/>
    <lineage>
        <taxon>Eukaryota</taxon>
        <taxon>Sar</taxon>
        <taxon>Stramenopiles</taxon>
        <taxon>Ochrophyta</taxon>
        <taxon>Bacillariophyta</taxon>
        <taxon>Coscinodiscophyceae</taxon>
        <taxon>Chaetocerotophycidae</taxon>
        <taxon>Chaetocerotales</taxon>
        <taxon>Chaetocerotaceae</taxon>
        <taxon>Chaetoceros</taxon>
    </lineage>
</organism>
<proteinExistence type="predicted"/>
<keyword evidence="3" id="KW-0808">Transferase</keyword>
<gene>
    <name evidence="14" type="ORF">CTEN210_03670</name>
</gene>
<evidence type="ECO:0000256" key="12">
    <source>
        <dbReference type="SAM" id="MobiDB-lite"/>
    </source>
</evidence>
<dbReference type="SUPFAM" id="SSF57850">
    <property type="entry name" value="RING/U-box"/>
    <property type="match status" value="1"/>
</dbReference>
<dbReference type="InterPro" id="IPR046450">
    <property type="entry name" value="PA_dom_sf"/>
</dbReference>
<keyword evidence="4" id="KW-0812">Transmembrane</keyword>
<dbReference type="SMART" id="SM00184">
    <property type="entry name" value="RING"/>
    <property type="match status" value="1"/>
</dbReference>
<comment type="pathway">
    <text evidence="2">Protein modification; protein ubiquitination.</text>
</comment>
<dbReference type="Pfam" id="PF02225">
    <property type="entry name" value="PA"/>
    <property type="match status" value="1"/>
</dbReference>
<dbReference type="InterPro" id="IPR001841">
    <property type="entry name" value="Znf_RING"/>
</dbReference>
<dbReference type="AlphaFoldDB" id="A0AAD3H1S3"/>
<keyword evidence="7" id="KW-0833">Ubl conjugation pathway</keyword>
<evidence type="ECO:0000256" key="4">
    <source>
        <dbReference type="ARBA" id="ARBA00022692"/>
    </source>
</evidence>
<evidence type="ECO:0000256" key="3">
    <source>
        <dbReference type="ARBA" id="ARBA00022679"/>
    </source>
</evidence>
<evidence type="ECO:0000313" key="14">
    <source>
        <dbReference type="EMBL" id="GFH47195.1"/>
    </source>
</evidence>
<dbReference type="PANTHER" id="PTHR45768:SF18">
    <property type="entry name" value="RING-H2 FINGER PROTEIN ATL47-RELATED"/>
    <property type="match status" value="1"/>
</dbReference>
<evidence type="ECO:0000256" key="1">
    <source>
        <dbReference type="ARBA" id="ARBA00004167"/>
    </source>
</evidence>
<evidence type="ECO:0000256" key="2">
    <source>
        <dbReference type="ARBA" id="ARBA00004906"/>
    </source>
</evidence>
<evidence type="ECO:0000256" key="10">
    <source>
        <dbReference type="ARBA" id="ARBA00023136"/>
    </source>
</evidence>
<dbReference type="InterPro" id="IPR003137">
    <property type="entry name" value="PA_domain"/>
</dbReference>
<dbReference type="PROSITE" id="PS50089">
    <property type="entry name" value="ZF_RING_2"/>
    <property type="match status" value="1"/>
</dbReference>
<dbReference type="Proteomes" id="UP001054902">
    <property type="component" value="Unassembled WGS sequence"/>
</dbReference>
<evidence type="ECO:0000313" key="15">
    <source>
        <dbReference type="Proteomes" id="UP001054902"/>
    </source>
</evidence>
<dbReference type="InterPro" id="IPR013083">
    <property type="entry name" value="Znf_RING/FYVE/PHD"/>
</dbReference>
<dbReference type="Gene3D" id="3.30.40.10">
    <property type="entry name" value="Zinc/RING finger domain, C3HC4 (zinc finger)"/>
    <property type="match status" value="1"/>
</dbReference>
<evidence type="ECO:0000259" key="13">
    <source>
        <dbReference type="PROSITE" id="PS50089"/>
    </source>
</evidence>
<dbReference type="Gene3D" id="3.50.30.30">
    <property type="match status" value="1"/>
</dbReference>
<dbReference type="GO" id="GO:0008270">
    <property type="term" value="F:zinc ion binding"/>
    <property type="evidence" value="ECO:0007669"/>
    <property type="project" value="UniProtKB-KW"/>
</dbReference>
<dbReference type="SUPFAM" id="SSF52025">
    <property type="entry name" value="PA domain"/>
    <property type="match status" value="1"/>
</dbReference>
<accession>A0AAD3H1S3</accession>
<dbReference type="GO" id="GO:0016020">
    <property type="term" value="C:membrane"/>
    <property type="evidence" value="ECO:0007669"/>
    <property type="project" value="UniProtKB-SubCell"/>
</dbReference>